<reference evidence="1" key="1">
    <citation type="journal article" date="2014" name="Int. J. Syst. Evol. Microbiol.">
        <title>Complete genome sequence of Corynebacterium casei LMG S-19264T (=DSM 44701T), isolated from a smear-ripened cheese.</title>
        <authorList>
            <consortium name="US DOE Joint Genome Institute (JGI-PGF)"/>
            <person name="Walter F."/>
            <person name="Albersmeier A."/>
            <person name="Kalinowski J."/>
            <person name="Ruckert C."/>
        </authorList>
    </citation>
    <scope>NUCLEOTIDE SEQUENCE</scope>
    <source>
        <strain evidence="1">CGMCC 1.7086</strain>
    </source>
</reference>
<dbReference type="Proteomes" id="UP000606935">
    <property type="component" value="Unassembled WGS sequence"/>
</dbReference>
<evidence type="ECO:0000313" key="1">
    <source>
        <dbReference type="EMBL" id="GGO65886.1"/>
    </source>
</evidence>
<dbReference type="RefSeq" id="WP_188690803.1">
    <property type="nucleotide sequence ID" value="NZ_BMLS01000001.1"/>
</dbReference>
<gene>
    <name evidence="1" type="ORF">GCM10010982_08760</name>
</gene>
<proteinExistence type="predicted"/>
<organism evidence="1 2">
    <name type="scientific">Bowmanella pacifica</name>
    <dbReference type="NCBI Taxonomy" id="502051"/>
    <lineage>
        <taxon>Bacteria</taxon>
        <taxon>Pseudomonadati</taxon>
        <taxon>Pseudomonadota</taxon>
        <taxon>Gammaproteobacteria</taxon>
        <taxon>Alteromonadales</taxon>
        <taxon>Alteromonadaceae</taxon>
        <taxon>Bowmanella</taxon>
    </lineage>
</organism>
<dbReference type="EMBL" id="BMLS01000001">
    <property type="protein sequence ID" value="GGO65886.1"/>
    <property type="molecule type" value="Genomic_DNA"/>
</dbReference>
<dbReference type="Pfam" id="PF06629">
    <property type="entry name" value="MipA"/>
    <property type="match status" value="1"/>
</dbReference>
<sequence length="256" mass="28861">MFMAVAANSTESDYVLELGVGAVAGQLPKYAGSSEDYKFVLPFPYIYYRDKRLTLDKEAVTGTLLQSADWRLSLTASGALPVKKAERRQGMPELGWVGRAGPQLEYQFHPEWQLSWRLHKAMAISDWKLQNVGWVGDMALTWEKQLQTEVLPGRLALTAQGIVSYADRRHQGYYYDVAPQYNLADRPAFQAKSGLLGTGVSLGLTWRHKDWWLGAYIKYSDLTHSENIASPLLEEQHQVNAGIALAKVLWTNQRGR</sequence>
<accession>A0A917YSZ8</accession>
<comment type="caution">
    <text evidence="1">The sequence shown here is derived from an EMBL/GenBank/DDBJ whole genome shotgun (WGS) entry which is preliminary data.</text>
</comment>
<dbReference type="InterPro" id="IPR010583">
    <property type="entry name" value="MipA"/>
</dbReference>
<dbReference type="AlphaFoldDB" id="A0A917YSZ8"/>
<reference evidence="1" key="2">
    <citation type="submission" date="2020-09" db="EMBL/GenBank/DDBJ databases">
        <authorList>
            <person name="Sun Q."/>
            <person name="Zhou Y."/>
        </authorList>
    </citation>
    <scope>NUCLEOTIDE SEQUENCE</scope>
    <source>
        <strain evidence="1">CGMCC 1.7086</strain>
    </source>
</reference>
<keyword evidence="2" id="KW-1185">Reference proteome</keyword>
<protein>
    <submittedName>
        <fullName evidence="1">Uncharacterized protein</fullName>
    </submittedName>
</protein>
<name>A0A917YSZ8_9ALTE</name>
<evidence type="ECO:0000313" key="2">
    <source>
        <dbReference type="Proteomes" id="UP000606935"/>
    </source>
</evidence>